<dbReference type="EMBL" id="CP019082">
    <property type="protein sequence ID" value="APW63444.1"/>
    <property type="molecule type" value="Genomic_DNA"/>
</dbReference>
<evidence type="ECO:0000256" key="1">
    <source>
        <dbReference type="SAM" id="MobiDB-lite"/>
    </source>
</evidence>
<keyword evidence="3" id="KW-1185">Reference proteome</keyword>
<dbReference type="OrthoDB" id="271087at2"/>
<protein>
    <submittedName>
        <fullName evidence="2">Uncharacterized protein</fullName>
    </submittedName>
</protein>
<dbReference type="Proteomes" id="UP000186309">
    <property type="component" value="Chromosome"/>
</dbReference>
<organism evidence="2 3">
    <name type="scientific">Paludisphaera borealis</name>
    <dbReference type="NCBI Taxonomy" id="1387353"/>
    <lineage>
        <taxon>Bacteria</taxon>
        <taxon>Pseudomonadati</taxon>
        <taxon>Planctomycetota</taxon>
        <taxon>Planctomycetia</taxon>
        <taxon>Isosphaerales</taxon>
        <taxon>Isosphaeraceae</taxon>
        <taxon>Paludisphaera</taxon>
    </lineage>
</organism>
<feature type="compositionally biased region" description="Basic and acidic residues" evidence="1">
    <location>
        <begin position="84"/>
        <end position="103"/>
    </location>
</feature>
<dbReference type="KEGG" id="pbor:BSF38_05011"/>
<reference evidence="3" key="1">
    <citation type="submission" date="2016-12" db="EMBL/GenBank/DDBJ databases">
        <title>Comparative genomics of four Isosphaeraceae planctomycetes: a common pool of plasmids and glycoside hydrolase genes.</title>
        <authorList>
            <person name="Ivanova A."/>
        </authorList>
    </citation>
    <scope>NUCLEOTIDE SEQUENCE [LARGE SCALE GENOMIC DNA]</scope>
    <source>
        <strain evidence="3">PX4</strain>
    </source>
</reference>
<evidence type="ECO:0000313" key="2">
    <source>
        <dbReference type="EMBL" id="APW63444.1"/>
    </source>
</evidence>
<dbReference type="RefSeq" id="WP_076349782.1">
    <property type="nucleotide sequence ID" value="NZ_CP019082.1"/>
</dbReference>
<dbReference type="Gene3D" id="2.60.120.260">
    <property type="entry name" value="Galactose-binding domain-like"/>
    <property type="match status" value="1"/>
</dbReference>
<feature type="region of interest" description="Disordered" evidence="1">
    <location>
        <begin position="1044"/>
        <end position="1081"/>
    </location>
</feature>
<sequence>MRKGWRDGLAILVMSFMGASSLAARGESGRTGTPASERVALAVELSWSVAAEEAAPASATSRELTIELTDGDVIEAVAWPPTDPSDRRVIEPADAGDGPRRLGSEPTGRIRARIESGLAAELVVKRGGQVVRLPLAAILERPQHIAAPAPLSLKVERLPWDALAVDFGAGAESGVSAPGVEVPVTVGYNILHPDAAEVTVRTTAVLRPIGKQEPVWRFEQREIVPANRHEPPSRLWSVPAPEQEGTYVLELQAVWEAVGARDGSRIGRLIRRRKGTAVTGTASRRVVLAVVDPKAKSAPLLVGDPRPRETEVDSLDLSRIRNTRFSAWGRSPVSPGSPWEIPEEVFVEAGRREKERERLRSFITRAGAEPASLGAADATSLSWSAVALHVAHPEKAHRISVTIAGGEPSALGVALVDPGSRDRAPRLLLDACGSGPPVLKPGPTTTFNWIFWPGTTEPVLILLNRDAASDVRIGGVKLVELDPTTAPRPSHPQADPPKRGVGLLLTGPNAIDRFGGSGESGLTNSLETVVNLESYLAACGGTLVVLPEHLGDRPGRRGLSGQLCEDATGPDRLDLALRILQRHEKTAWLELDLEGKHALPGLPPPDSAEALQQGLVRIGRLGVADGASYHPLNPRVRDAMKARVVESLAKRGDGLGFSGVLIRLGRGPTLLGTPDTGMDDDTYARFVNETFGPEVAKEIPGLSTTDPDRFTARSKYLAGVGRMPWLTWRARAIAKLYTELAEAARAASPGAVLALATPTLDSGPAANEAKRVDLAGLAPSQAWRSVGLDLELWPSGPEAPLVLRGAELASDALAHDLAAHPDLDAKVAAFPNCGFLLGVEGEAGTNEAGSPADSQASAPRLALTSLPLGDGAQADEPLAHAIAAFDAHWVVLSAAAVAGHEDRLRRYGDVLAHLPARTQPTPAASQDRKDSGVVVRSLVDGKHTILQFANDTPYPIRMAGLLKSADAANVEDLGRNLRLAPQSVAGGRQLVIDLLPFGVSIIRVDAPHVELAETTPYPSEAVLTSMEAKYQELSNQLARLNRGGSSTLAEPANPGFEQEPAAPASATPATPESPIPGGWRLDKAGEAGAKLTLDKDRPHSGTRSLKLEASRGAAAVVSGEFVPNSGSTMLIQAHLRGDKDNAIVRVWIEGESGGRPYVRRSEIVVPREWKSLAVRASDLPPGGLDSARLKFEVAAAGSLWLDDVKIVGEATPKAVRVNAQRALLAALQAYREQRFADFARLADSHWAKHPSVVALSRSGREQELSDSREKPAAAAPAASALPSNRTLR</sequence>
<proteinExistence type="predicted"/>
<feature type="region of interest" description="Disordered" evidence="1">
    <location>
        <begin position="80"/>
        <end position="107"/>
    </location>
</feature>
<evidence type="ECO:0000313" key="3">
    <source>
        <dbReference type="Proteomes" id="UP000186309"/>
    </source>
</evidence>
<gene>
    <name evidence="2" type="ORF">BSF38_05011</name>
</gene>
<name>A0A1U7CWX9_9BACT</name>
<feature type="region of interest" description="Disordered" evidence="1">
    <location>
        <begin position="1255"/>
        <end position="1288"/>
    </location>
</feature>
<dbReference type="STRING" id="1387353.BSF38_05011"/>
<accession>A0A1U7CWX9</accession>
<feature type="compositionally biased region" description="Low complexity" evidence="1">
    <location>
        <begin position="1272"/>
        <end position="1288"/>
    </location>
</feature>
<feature type="compositionally biased region" description="Low complexity" evidence="1">
    <location>
        <begin position="1059"/>
        <end position="1072"/>
    </location>
</feature>
<feature type="compositionally biased region" description="Basic and acidic residues" evidence="1">
    <location>
        <begin position="1258"/>
        <end position="1271"/>
    </location>
</feature>